<accession>A0A9W8TPN4</accession>
<dbReference type="CDD" id="cd02231">
    <property type="entry name" value="cupin_BLL6423-like"/>
    <property type="match status" value="1"/>
</dbReference>
<reference evidence="3" key="1">
    <citation type="submission" date="2022-07" db="EMBL/GenBank/DDBJ databases">
        <title>Genome Sequence of Xylaria arbuscula.</title>
        <authorList>
            <person name="Buettner E."/>
        </authorList>
    </citation>
    <scope>NUCLEOTIDE SEQUENCE</scope>
    <source>
        <strain evidence="3">VT107</strain>
    </source>
</reference>
<dbReference type="InterPro" id="IPR014710">
    <property type="entry name" value="RmlC-like_jellyroll"/>
</dbReference>
<dbReference type="Proteomes" id="UP001148614">
    <property type="component" value="Unassembled WGS sequence"/>
</dbReference>
<dbReference type="InterPro" id="IPR013096">
    <property type="entry name" value="Cupin_2"/>
</dbReference>
<name>A0A9W8TPN4_9PEZI</name>
<evidence type="ECO:0000256" key="1">
    <source>
        <dbReference type="SAM" id="MobiDB-lite"/>
    </source>
</evidence>
<evidence type="ECO:0000313" key="4">
    <source>
        <dbReference type="Proteomes" id="UP001148614"/>
    </source>
</evidence>
<dbReference type="Pfam" id="PF07883">
    <property type="entry name" value="Cupin_2"/>
    <property type="match status" value="1"/>
</dbReference>
<dbReference type="Gene3D" id="2.60.120.10">
    <property type="entry name" value="Jelly Rolls"/>
    <property type="match status" value="1"/>
</dbReference>
<dbReference type="InterPro" id="IPR011051">
    <property type="entry name" value="RmlC_Cupin_sf"/>
</dbReference>
<dbReference type="PANTHER" id="PTHR36156:SF2">
    <property type="entry name" value="CUPIN TYPE-2 DOMAIN-CONTAINING PROTEIN"/>
    <property type="match status" value="1"/>
</dbReference>
<comment type="caution">
    <text evidence="3">The sequence shown here is derived from an EMBL/GenBank/DDBJ whole genome shotgun (WGS) entry which is preliminary data.</text>
</comment>
<evidence type="ECO:0000259" key="2">
    <source>
        <dbReference type="Pfam" id="PF07883"/>
    </source>
</evidence>
<sequence length="201" mass="21930">MATESTNTQSATPDSADLKTGLPSTTTFVTGHNSEGKAIIHSTRPAKWKAFENGVMGFNQIYTNEFPADLNDDADIRFHDDKIASGNLGLAVKSGTVCRMVDFGPGYVCMLHRTQSLDFGIVIEGEVDLILDDGSSTRIKRGDIAVQRATMHSWRNPSTTSWARMVFVLQDTKPLFVSGKRYGEDHGIRGTEGLPMSGNDD</sequence>
<keyword evidence="4" id="KW-1185">Reference proteome</keyword>
<dbReference type="VEuPathDB" id="FungiDB:F4678DRAFT_159819"/>
<organism evidence="3 4">
    <name type="scientific">Xylaria arbuscula</name>
    <dbReference type="NCBI Taxonomy" id="114810"/>
    <lineage>
        <taxon>Eukaryota</taxon>
        <taxon>Fungi</taxon>
        <taxon>Dikarya</taxon>
        <taxon>Ascomycota</taxon>
        <taxon>Pezizomycotina</taxon>
        <taxon>Sordariomycetes</taxon>
        <taxon>Xylariomycetidae</taxon>
        <taxon>Xylariales</taxon>
        <taxon>Xylariaceae</taxon>
        <taxon>Xylaria</taxon>
    </lineage>
</organism>
<dbReference type="PANTHER" id="PTHR36156">
    <property type="entry name" value="SLR2101 PROTEIN"/>
    <property type="match status" value="1"/>
</dbReference>
<gene>
    <name evidence="3" type="ORF">NPX13_g1918</name>
</gene>
<feature type="domain" description="Cupin type-2" evidence="2">
    <location>
        <begin position="100"/>
        <end position="168"/>
    </location>
</feature>
<proteinExistence type="predicted"/>
<dbReference type="AlphaFoldDB" id="A0A9W8TPN4"/>
<dbReference type="SUPFAM" id="SSF51182">
    <property type="entry name" value="RmlC-like cupins"/>
    <property type="match status" value="1"/>
</dbReference>
<protein>
    <recommendedName>
        <fullName evidence="2">Cupin type-2 domain-containing protein</fullName>
    </recommendedName>
</protein>
<feature type="compositionally biased region" description="Polar residues" evidence="1">
    <location>
        <begin position="1"/>
        <end position="13"/>
    </location>
</feature>
<dbReference type="InterPro" id="IPR047142">
    <property type="entry name" value="OryJ/VirC-like"/>
</dbReference>
<evidence type="ECO:0000313" key="3">
    <source>
        <dbReference type="EMBL" id="KAJ3578648.1"/>
    </source>
</evidence>
<feature type="region of interest" description="Disordered" evidence="1">
    <location>
        <begin position="1"/>
        <end position="25"/>
    </location>
</feature>
<dbReference type="EMBL" id="JANPWZ010000187">
    <property type="protein sequence ID" value="KAJ3578648.1"/>
    <property type="molecule type" value="Genomic_DNA"/>
</dbReference>